<evidence type="ECO:0000256" key="4">
    <source>
        <dbReference type="ARBA" id="ARBA00022946"/>
    </source>
</evidence>
<dbReference type="GO" id="GO:0005524">
    <property type="term" value="F:ATP binding"/>
    <property type="evidence" value="ECO:0000318"/>
    <property type="project" value="GO_Central"/>
</dbReference>
<dbReference type="SUPFAM" id="SSF54211">
    <property type="entry name" value="Ribosomal protein S5 domain 2-like"/>
    <property type="match status" value="1"/>
</dbReference>
<dbReference type="FunFam" id="3.30.230.80:FF:000005">
    <property type="entry name" value="heat shock protein 90-5, chloroplastic"/>
    <property type="match status" value="1"/>
</dbReference>
<reference evidence="10 11" key="1">
    <citation type="journal article" date="2014" name="Nat. Commun.">
        <title>Klebsormidium flaccidum genome reveals primary factors for plant terrestrial adaptation.</title>
        <authorList>
            <person name="Hori K."/>
            <person name="Maruyama F."/>
            <person name="Fujisawa T."/>
            <person name="Togashi T."/>
            <person name="Yamamoto N."/>
            <person name="Seo M."/>
            <person name="Sato S."/>
            <person name="Yamada T."/>
            <person name="Mori H."/>
            <person name="Tajima N."/>
            <person name="Moriyama T."/>
            <person name="Ikeuchi M."/>
            <person name="Watanabe M."/>
            <person name="Wada H."/>
            <person name="Kobayashi K."/>
            <person name="Saito M."/>
            <person name="Masuda T."/>
            <person name="Sasaki-Sekimoto Y."/>
            <person name="Mashiguchi K."/>
            <person name="Awai K."/>
            <person name="Shimojima M."/>
            <person name="Masuda S."/>
            <person name="Iwai M."/>
            <person name="Nobusawa T."/>
            <person name="Narise T."/>
            <person name="Kondo S."/>
            <person name="Saito H."/>
            <person name="Sato R."/>
            <person name="Murakawa M."/>
            <person name="Ihara Y."/>
            <person name="Oshima-Yamada Y."/>
            <person name="Ohtaka K."/>
            <person name="Satoh M."/>
            <person name="Sonobe K."/>
            <person name="Ishii M."/>
            <person name="Ohtani R."/>
            <person name="Kanamori-Sato M."/>
            <person name="Honoki R."/>
            <person name="Miyazaki D."/>
            <person name="Mochizuki H."/>
            <person name="Umetsu J."/>
            <person name="Higashi K."/>
            <person name="Shibata D."/>
            <person name="Kamiya Y."/>
            <person name="Sato N."/>
            <person name="Nakamura Y."/>
            <person name="Tabata S."/>
            <person name="Ida S."/>
            <person name="Kurokawa K."/>
            <person name="Ohta H."/>
        </authorList>
    </citation>
    <scope>NUCLEOTIDE SEQUENCE [LARGE SCALE GENOMIC DNA]</scope>
    <source>
        <strain evidence="10 11">NIES-2285</strain>
    </source>
</reference>
<keyword evidence="5" id="KW-0346">Stress response</keyword>
<keyword evidence="3 7" id="KW-0067">ATP-binding</keyword>
<dbReference type="Gene3D" id="1.20.120.790">
    <property type="entry name" value="Heat shock protein 90, C-terminal domain"/>
    <property type="match status" value="1"/>
</dbReference>
<dbReference type="HAMAP" id="MF_00505">
    <property type="entry name" value="HSP90"/>
    <property type="match status" value="1"/>
</dbReference>
<dbReference type="SUPFAM" id="SSF110942">
    <property type="entry name" value="HSP90 C-terminal domain"/>
    <property type="match status" value="1"/>
</dbReference>
<dbReference type="PIRSF" id="PIRSF002583">
    <property type="entry name" value="Hsp90"/>
    <property type="match status" value="1"/>
</dbReference>
<keyword evidence="4" id="KW-0809">Transit peptide</keyword>
<gene>
    <name evidence="10" type="ORF">KFL_000020530</name>
</gene>
<dbReference type="InterPro" id="IPR020575">
    <property type="entry name" value="Hsp90_N"/>
</dbReference>
<dbReference type="EMBL" id="DF236951">
    <property type="protein sequence ID" value="GAQ77691.1"/>
    <property type="molecule type" value="Genomic_DNA"/>
</dbReference>
<dbReference type="OrthoDB" id="28737at2759"/>
<feature type="binding site" evidence="7">
    <location>
        <position position="173"/>
    </location>
    <ligand>
        <name>ATP</name>
        <dbReference type="ChEBI" id="CHEBI:30616"/>
    </ligand>
</feature>
<dbReference type="SUPFAM" id="SSF55874">
    <property type="entry name" value="ATPase domain of HSP90 chaperone/DNA topoisomerase II/histidine kinase"/>
    <property type="match status" value="1"/>
</dbReference>
<feature type="binding site" evidence="7">
    <location>
        <position position="178"/>
    </location>
    <ligand>
        <name>ATP</name>
        <dbReference type="ChEBI" id="CHEBI:30616"/>
    </ligand>
</feature>
<dbReference type="PRINTS" id="PR00775">
    <property type="entry name" value="HEATSHOCK90"/>
</dbReference>
<protein>
    <submittedName>
        <fullName evidence="10">Molecular chaperone HtpG</fullName>
    </submittedName>
</protein>
<dbReference type="GO" id="GO:0140662">
    <property type="term" value="F:ATP-dependent protein folding chaperone"/>
    <property type="evidence" value="ECO:0007669"/>
    <property type="project" value="InterPro"/>
</dbReference>
<dbReference type="AlphaFoldDB" id="A0A1Y1HL34"/>
<dbReference type="Gene3D" id="3.30.230.80">
    <property type="match status" value="1"/>
</dbReference>
<dbReference type="GO" id="GO:0048471">
    <property type="term" value="C:perinuclear region of cytoplasm"/>
    <property type="evidence" value="ECO:0000318"/>
    <property type="project" value="GO_Central"/>
</dbReference>
<dbReference type="FunFam" id="3.30.565.10:FF:000024">
    <property type="entry name" value="heat shock protein 90-5, chloroplastic"/>
    <property type="match status" value="1"/>
</dbReference>
<dbReference type="FunFam" id="3.40.50.11260:FF:000005">
    <property type="entry name" value="Heat shock protein 90"/>
    <property type="match status" value="1"/>
</dbReference>
<organism evidence="10 11">
    <name type="scientific">Klebsormidium nitens</name>
    <name type="common">Green alga</name>
    <name type="synonym">Ulothrix nitens</name>
    <dbReference type="NCBI Taxonomy" id="105231"/>
    <lineage>
        <taxon>Eukaryota</taxon>
        <taxon>Viridiplantae</taxon>
        <taxon>Streptophyta</taxon>
        <taxon>Klebsormidiophyceae</taxon>
        <taxon>Klebsormidiales</taxon>
        <taxon>Klebsormidiaceae</taxon>
        <taxon>Klebsormidium</taxon>
    </lineage>
</organism>
<sequence>MAAAQSLTRSVVTPPSLAAGSRSGAKARTTTAPAAPALRSSFVRSLCTPKVLASKAYLGSQSLLSLSQAAASSRAWERQTGGALTCRAVATEAPAKEEKHEYQAEVSRLLDLIVHSLYSHKEVFLRELVSNASDALDKLRFLSVTDQSLLGDFPDLEIRIKADKDAGTITITDSGIGMTREELLDSLGTIARSGTAKFVQAIKDNKDDNNLIGQFGVGFYSAFLVADKITVTTKSPKSDQQWIWESEADTSTYTIKEEMDDSKLLPRGTSITLHLKEADREEYLDFRRINGLVKNYSQFISFPIYTWVEELVDKEVPDTDAPVEEGQEPKMKTISEKKWEWKLQNETKPLWMRSPKDVEKKDYDEFFKSTFKEFMEPAAYSHFKTEGEIEFTSLLFVPGMPPFTQEEAMPTIAKNIRLYVKRVFISDDFGGDLMPRYLAFVKGVVDSNDLPLNVSRELLQESRVVRIMRKRLIRKTFDMMDEIAKDGEKYDTFWQNWARNIKLGVIEDSANHNRLAPLLRFFTSKSEDKQIGLQEYIDRMKPDQKDLYYLAADSKKSAQTAPFLEQVNEKGFEVLFLTEAIDEVAVNALKEFKDKKLVDITKEDLDLGDASEKEEMEKAEKEYVVLCDYLKRQLGDKVAQVKISNRISTSPCVLVTSKFGWSANMEKVMKAQAMGADPQQMEYMRGRKILEINPKHPIIKDLDTIAKTSPTNVHGKNMVELLYESSLLTSGFQPDNPTEFVSKVYEMMAVALDAKRKQRQEDLEKFGSPKAPEQPKATPAAEESTNENVVEASQVLTEEDPWKQ</sequence>
<feature type="binding site" evidence="7">
    <location>
        <position position="127"/>
    </location>
    <ligand>
        <name>ATP</name>
        <dbReference type="ChEBI" id="CHEBI:30616"/>
    </ligand>
</feature>
<dbReference type="NCBIfam" id="NF003555">
    <property type="entry name" value="PRK05218.1"/>
    <property type="match status" value="1"/>
</dbReference>
<feature type="region of interest" description="Disordered" evidence="8">
    <location>
        <begin position="756"/>
        <end position="804"/>
    </location>
</feature>
<evidence type="ECO:0000256" key="1">
    <source>
        <dbReference type="ARBA" id="ARBA00008239"/>
    </source>
</evidence>
<feature type="binding site" evidence="7">
    <location>
        <position position="269"/>
    </location>
    <ligand>
        <name>ATP</name>
        <dbReference type="ChEBI" id="CHEBI:30616"/>
    </ligand>
</feature>
<dbReference type="Pfam" id="PF13589">
    <property type="entry name" value="HATPase_c_3"/>
    <property type="match status" value="1"/>
</dbReference>
<feature type="binding site" evidence="7">
    <location>
        <position position="131"/>
    </location>
    <ligand>
        <name>ATP</name>
        <dbReference type="ChEBI" id="CHEBI:30616"/>
    </ligand>
</feature>
<dbReference type="GO" id="GO:0005886">
    <property type="term" value="C:plasma membrane"/>
    <property type="evidence" value="ECO:0000318"/>
    <property type="project" value="GO_Central"/>
</dbReference>
<dbReference type="CDD" id="cd16927">
    <property type="entry name" value="HATPase_Hsp90-like"/>
    <property type="match status" value="1"/>
</dbReference>
<dbReference type="PROSITE" id="PS00298">
    <property type="entry name" value="HSP90"/>
    <property type="match status" value="1"/>
</dbReference>
<dbReference type="InterPro" id="IPR019805">
    <property type="entry name" value="Heat_shock_protein_90_CS"/>
</dbReference>
<dbReference type="GO" id="GO:0050821">
    <property type="term" value="P:protein stabilization"/>
    <property type="evidence" value="ECO:0000318"/>
    <property type="project" value="GO_Central"/>
</dbReference>
<dbReference type="OMA" id="GIEQHQY"/>
<evidence type="ECO:0000256" key="7">
    <source>
        <dbReference type="PIRSR" id="PIRSR002583-1"/>
    </source>
</evidence>
<feature type="compositionally biased region" description="Polar residues" evidence="8">
    <location>
        <begin position="1"/>
        <end position="13"/>
    </location>
</feature>
<dbReference type="GO" id="GO:0032991">
    <property type="term" value="C:protein-containing complex"/>
    <property type="evidence" value="ECO:0000318"/>
    <property type="project" value="GO_Central"/>
</dbReference>
<evidence type="ECO:0000256" key="8">
    <source>
        <dbReference type="SAM" id="MobiDB-lite"/>
    </source>
</evidence>
<dbReference type="Pfam" id="PF00183">
    <property type="entry name" value="HSP90"/>
    <property type="match status" value="1"/>
</dbReference>
<dbReference type="Proteomes" id="UP000054558">
    <property type="component" value="Unassembled WGS sequence"/>
</dbReference>
<feature type="region of interest" description="Disordered" evidence="8">
    <location>
        <begin position="1"/>
        <end position="32"/>
    </location>
</feature>
<accession>A0A1Y1HL34</accession>
<feature type="domain" description="Histidine kinase/HSP90-like ATPase" evidence="9">
    <location>
        <begin position="120"/>
        <end position="279"/>
    </location>
</feature>
<name>A0A1Y1HL34_KLENI</name>
<feature type="binding site" evidence="7">
    <location>
        <begin position="193"/>
        <end position="194"/>
    </location>
    <ligand>
        <name>ATP</name>
        <dbReference type="ChEBI" id="CHEBI:30616"/>
    </ligand>
</feature>
<dbReference type="GO" id="GO:0006457">
    <property type="term" value="P:protein folding"/>
    <property type="evidence" value="ECO:0000318"/>
    <property type="project" value="GO_Central"/>
</dbReference>
<evidence type="ECO:0000313" key="10">
    <source>
        <dbReference type="EMBL" id="GAQ77691.1"/>
    </source>
</evidence>
<dbReference type="InterPro" id="IPR003594">
    <property type="entry name" value="HATPase_dom"/>
</dbReference>
<dbReference type="Gene3D" id="3.30.565.10">
    <property type="entry name" value="Histidine kinase-like ATPase, C-terminal domain"/>
    <property type="match status" value="1"/>
</dbReference>
<dbReference type="FunFam" id="1.20.120.790:FF:000001">
    <property type="entry name" value="Heat shock protein 90 alpha"/>
    <property type="match status" value="1"/>
</dbReference>
<comment type="similarity">
    <text evidence="1">Belongs to the heat shock protein 90 family.</text>
</comment>
<feature type="binding site" evidence="7">
    <location>
        <begin position="214"/>
        <end position="219"/>
    </location>
    <ligand>
        <name>ATP</name>
        <dbReference type="ChEBI" id="CHEBI:30616"/>
    </ligand>
</feature>
<dbReference type="PANTHER" id="PTHR11528">
    <property type="entry name" value="HEAT SHOCK PROTEIN 90 FAMILY MEMBER"/>
    <property type="match status" value="1"/>
</dbReference>
<evidence type="ECO:0000256" key="5">
    <source>
        <dbReference type="ARBA" id="ARBA00023016"/>
    </source>
</evidence>
<dbReference type="InterPro" id="IPR037196">
    <property type="entry name" value="HSP90_C"/>
</dbReference>
<dbReference type="GO" id="GO:0005829">
    <property type="term" value="C:cytosol"/>
    <property type="evidence" value="ECO:0000318"/>
    <property type="project" value="GO_Central"/>
</dbReference>
<dbReference type="STRING" id="105231.A0A1Y1HL34"/>
<evidence type="ECO:0000256" key="6">
    <source>
        <dbReference type="ARBA" id="ARBA00023186"/>
    </source>
</evidence>
<dbReference type="InterPro" id="IPR020568">
    <property type="entry name" value="Ribosomal_Su5_D2-typ_SF"/>
</dbReference>
<dbReference type="InterPro" id="IPR001404">
    <property type="entry name" value="Hsp90_fam"/>
</dbReference>
<dbReference type="Gene3D" id="3.40.50.11260">
    <property type="match status" value="1"/>
</dbReference>
<evidence type="ECO:0000256" key="2">
    <source>
        <dbReference type="ARBA" id="ARBA00022741"/>
    </source>
</evidence>
<keyword evidence="6" id="KW-0143">Chaperone</keyword>
<evidence type="ECO:0000313" key="11">
    <source>
        <dbReference type="Proteomes" id="UP000054558"/>
    </source>
</evidence>
<evidence type="ECO:0000256" key="3">
    <source>
        <dbReference type="ARBA" id="ARBA00022840"/>
    </source>
</evidence>
<dbReference type="GO" id="GO:0016887">
    <property type="term" value="F:ATP hydrolysis activity"/>
    <property type="evidence" value="ECO:0000318"/>
    <property type="project" value="GO_Central"/>
</dbReference>
<feature type="compositionally biased region" description="Basic and acidic residues" evidence="8">
    <location>
        <begin position="756"/>
        <end position="767"/>
    </location>
</feature>
<evidence type="ECO:0000259" key="9">
    <source>
        <dbReference type="SMART" id="SM00387"/>
    </source>
</evidence>
<dbReference type="SMART" id="SM00387">
    <property type="entry name" value="HATPase_c"/>
    <property type="match status" value="1"/>
</dbReference>
<keyword evidence="11" id="KW-1185">Reference proteome</keyword>
<keyword evidence="2 7" id="KW-0547">Nucleotide-binding</keyword>
<proteinExistence type="inferred from homology"/>
<dbReference type="GO" id="GO:0051082">
    <property type="term" value="F:unfolded protein binding"/>
    <property type="evidence" value="ECO:0000318"/>
    <property type="project" value="GO_Central"/>
</dbReference>
<feature type="binding site" evidence="7">
    <location>
        <position position="456"/>
    </location>
    <ligand>
        <name>ATP</name>
        <dbReference type="ChEBI" id="CHEBI:30616"/>
    </ligand>
</feature>
<dbReference type="InterPro" id="IPR036890">
    <property type="entry name" value="HATPase_C_sf"/>
</dbReference>
<dbReference type="GO" id="GO:0034605">
    <property type="term" value="P:cellular response to heat"/>
    <property type="evidence" value="ECO:0000318"/>
    <property type="project" value="GO_Central"/>
</dbReference>